<feature type="region of interest" description="Disordered" evidence="1">
    <location>
        <begin position="73"/>
        <end position="97"/>
    </location>
</feature>
<accession>A0A645DQX1</accession>
<name>A0A645DQX1_9ZZZZ</name>
<proteinExistence type="predicted"/>
<evidence type="ECO:0000313" key="2">
    <source>
        <dbReference type="EMBL" id="MPM91113.1"/>
    </source>
</evidence>
<sequence>MVTRSHVNELDTTDGEPRYNWLSPLTTHPEFPEVMVDINELEATSWLPIVPQEPLIFKLLKAGLAHSINVSSEALQPTDTDGNKAHFSPLGNLEEPS</sequence>
<protein>
    <submittedName>
        <fullName evidence="2">Uncharacterized protein</fullName>
    </submittedName>
</protein>
<organism evidence="2">
    <name type="scientific">bioreactor metagenome</name>
    <dbReference type="NCBI Taxonomy" id="1076179"/>
    <lineage>
        <taxon>unclassified sequences</taxon>
        <taxon>metagenomes</taxon>
        <taxon>ecological metagenomes</taxon>
    </lineage>
</organism>
<dbReference type="AlphaFoldDB" id="A0A645DQX1"/>
<dbReference type="EMBL" id="VSSQ01038226">
    <property type="protein sequence ID" value="MPM91113.1"/>
    <property type="molecule type" value="Genomic_DNA"/>
</dbReference>
<gene>
    <name evidence="2" type="ORF">SDC9_138239</name>
</gene>
<evidence type="ECO:0000256" key="1">
    <source>
        <dbReference type="SAM" id="MobiDB-lite"/>
    </source>
</evidence>
<reference evidence="2" key="1">
    <citation type="submission" date="2019-08" db="EMBL/GenBank/DDBJ databases">
        <authorList>
            <person name="Kucharzyk K."/>
            <person name="Murdoch R.W."/>
            <person name="Higgins S."/>
            <person name="Loffler F."/>
        </authorList>
    </citation>
    <scope>NUCLEOTIDE SEQUENCE</scope>
</reference>
<comment type="caution">
    <text evidence="2">The sequence shown here is derived from an EMBL/GenBank/DDBJ whole genome shotgun (WGS) entry which is preliminary data.</text>
</comment>